<reference evidence="5 6" key="1">
    <citation type="submission" date="2018-11" db="EMBL/GenBank/DDBJ databases">
        <title>Genome sequence of Saitozyma podzolica DSM 27192.</title>
        <authorList>
            <person name="Aliyu H."/>
            <person name="Gorte O."/>
            <person name="Ochsenreither K."/>
        </authorList>
    </citation>
    <scope>NUCLEOTIDE SEQUENCE [LARGE SCALE GENOMIC DNA]</scope>
    <source>
        <strain evidence="5 6">DSM 27192</strain>
    </source>
</reference>
<feature type="region of interest" description="Disordered" evidence="2">
    <location>
        <begin position="164"/>
        <end position="254"/>
    </location>
</feature>
<dbReference type="CDD" id="cd06661">
    <property type="entry name" value="GGCT_like"/>
    <property type="match status" value="1"/>
</dbReference>
<dbReference type="PANTHER" id="PTHR43092:SF2">
    <property type="entry name" value="HERCYNYLCYSTEINE SULFOXIDE LYASE"/>
    <property type="match status" value="1"/>
</dbReference>
<feature type="domain" description="Aminotransferase class V" evidence="3">
    <location>
        <begin position="526"/>
        <end position="676"/>
    </location>
</feature>
<dbReference type="AlphaFoldDB" id="A0A427Y7L5"/>
<evidence type="ECO:0008006" key="7">
    <source>
        <dbReference type="Google" id="ProtNLM"/>
    </source>
</evidence>
<dbReference type="InterPro" id="IPR009288">
    <property type="entry name" value="AIG2-like_dom"/>
</dbReference>
<accession>A0A427Y7L5</accession>
<name>A0A427Y7L5_9TREE</name>
<dbReference type="SUPFAM" id="SSF110857">
    <property type="entry name" value="Gamma-glutamyl cyclotransferase-like"/>
    <property type="match status" value="1"/>
</dbReference>
<dbReference type="Proteomes" id="UP000279259">
    <property type="component" value="Unassembled WGS sequence"/>
</dbReference>
<evidence type="ECO:0000313" key="5">
    <source>
        <dbReference type="EMBL" id="RSH87081.1"/>
    </source>
</evidence>
<feature type="compositionally biased region" description="Basic and acidic residues" evidence="2">
    <location>
        <begin position="340"/>
        <end position="351"/>
    </location>
</feature>
<sequence>MSPLVGDQNVPDPSQAPRTHEFFFYGTLCHPSILARVLGRKCENLLFQDALLLDYTRHHVKDEDYPAVVGRHQTTELLERGDPGTIFLIEEYNTRGTLVKGLTYEDMHALDIFEGPEYSRVRLPVQTLTPPAFVSDLPKEILDPSLRRPFDNLEADRYVKSLQDSRPRIVDGDNDANVRTADDGEPQNEYIGQSGEGAEAKDRAKADKEERRVADAEAGNLYKDDEDAKDGGSDRSSSSWEHVPGEDDKAKETAREIRQLEGAREVGLTEAWVYVWKDDLDKLEPAVWSFDQFLKDRAHLWLSLDTNEFDEVERARALKTMPGVDYNPSTTPDTDDEDGRESKIKGKTVEGKPDFGHNMLKHWGFAKDYVNLNHGSYGSPPKPVIDAMHKLSEQCESNPDLFMRRSWLPLLNSVRSQVAEMIGAEVEECVIVPNATHGINTIVNNIDWAEGDKIVIYSTTYGAVAQTAKYICDRHPKVDLEIVDVTFPCDHSEVLARTAEMIDKWNEPAKPHFSGQAKPAGKTAFERVRMVIVDQIASNPGVVYPWEDIVALCRKYGIISLVDAAHAIGQVKTNVKHSDPDFWIANCHKWLMSHRGSSVMYVPQRNQHLIRSTFPTSAGYESARYPSPGHRPWRFDTQYEWTGTQDWMPFMSISAAIAFRKEIGGEDRIMDYCHTLAIEWVDPDLCVARWQEVTQTVGDHRDGSAPALSHCRNGELSSPRHVLFLFPFLPSTLICDDDLSPRLHALTPDHPLYFHLTTVNVALPPVPDPENVDEQFHQLKYFEEGFFEANCFAAAYRHGGRWWARFSAQVWNELSDFDYLGGVIEKICEGIRKGEHKQYEIAETETVHRAEDMPTQDE</sequence>
<dbReference type="EMBL" id="RSCD01000018">
    <property type="protein sequence ID" value="RSH87081.1"/>
    <property type="molecule type" value="Genomic_DNA"/>
</dbReference>
<organism evidence="5 6">
    <name type="scientific">Saitozyma podzolica</name>
    <dbReference type="NCBI Taxonomy" id="1890683"/>
    <lineage>
        <taxon>Eukaryota</taxon>
        <taxon>Fungi</taxon>
        <taxon>Dikarya</taxon>
        <taxon>Basidiomycota</taxon>
        <taxon>Agaricomycotina</taxon>
        <taxon>Tremellomycetes</taxon>
        <taxon>Tremellales</taxon>
        <taxon>Trimorphomycetaceae</taxon>
        <taxon>Saitozyma</taxon>
    </lineage>
</organism>
<evidence type="ECO:0000256" key="1">
    <source>
        <dbReference type="ARBA" id="ARBA00022898"/>
    </source>
</evidence>
<dbReference type="STRING" id="1890683.A0A427Y7L5"/>
<protein>
    <recommendedName>
        <fullName evidence="7">Aminotransferase class V domain-containing protein</fullName>
    </recommendedName>
</protein>
<feature type="region of interest" description="Disordered" evidence="2">
    <location>
        <begin position="322"/>
        <end position="351"/>
    </location>
</feature>
<dbReference type="SUPFAM" id="SSF53383">
    <property type="entry name" value="PLP-dependent transferases"/>
    <property type="match status" value="1"/>
</dbReference>
<feature type="domain" description="Gamma-glutamylcyclotransferase AIG2-like" evidence="4">
    <location>
        <begin position="22"/>
        <end position="127"/>
    </location>
</feature>
<evidence type="ECO:0000259" key="4">
    <source>
        <dbReference type="Pfam" id="PF06094"/>
    </source>
</evidence>
<dbReference type="InterPro" id="IPR036568">
    <property type="entry name" value="GGCT-like_sf"/>
</dbReference>
<dbReference type="Pfam" id="PF06094">
    <property type="entry name" value="GGACT"/>
    <property type="match status" value="1"/>
</dbReference>
<evidence type="ECO:0000256" key="2">
    <source>
        <dbReference type="SAM" id="MobiDB-lite"/>
    </source>
</evidence>
<proteinExistence type="predicted"/>
<gene>
    <name evidence="5" type="ORF">EHS25_003570</name>
</gene>
<dbReference type="InterPro" id="IPR013024">
    <property type="entry name" value="GGCT-like"/>
</dbReference>
<dbReference type="OrthoDB" id="5978656at2759"/>
<feature type="compositionally biased region" description="Basic and acidic residues" evidence="2">
    <location>
        <begin position="243"/>
        <end position="254"/>
    </location>
</feature>
<dbReference type="PANTHER" id="PTHR43092">
    <property type="entry name" value="L-CYSTEINE DESULFHYDRASE"/>
    <property type="match status" value="1"/>
</dbReference>
<dbReference type="InterPro" id="IPR015424">
    <property type="entry name" value="PyrdxlP-dep_Trfase"/>
</dbReference>
<feature type="compositionally biased region" description="Basic and acidic residues" evidence="2">
    <location>
        <begin position="198"/>
        <end position="215"/>
    </location>
</feature>
<keyword evidence="1" id="KW-0663">Pyridoxal phosphate</keyword>
<keyword evidence="6" id="KW-1185">Reference proteome</keyword>
<dbReference type="InterPro" id="IPR000192">
    <property type="entry name" value="Aminotrans_V_dom"/>
</dbReference>
<dbReference type="Gene3D" id="3.10.490.10">
    <property type="entry name" value="Gamma-glutamyl cyclotransferase-like"/>
    <property type="match status" value="1"/>
</dbReference>
<evidence type="ECO:0000313" key="6">
    <source>
        <dbReference type="Proteomes" id="UP000279259"/>
    </source>
</evidence>
<evidence type="ECO:0000259" key="3">
    <source>
        <dbReference type="Pfam" id="PF00266"/>
    </source>
</evidence>
<comment type="caution">
    <text evidence="5">The sequence shown here is derived from an EMBL/GenBank/DDBJ whole genome shotgun (WGS) entry which is preliminary data.</text>
</comment>
<dbReference type="InterPro" id="IPR015421">
    <property type="entry name" value="PyrdxlP-dep_Trfase_major"/>
</dbReference>
<dbReference type="Gene3D" id="3.40.640.10">
    <property type="entry name" value="Type I PLP-dependent aspartate aminotransferase-like (Major domain)"/>
    <property type="match status" value="1"/>
</dbReference>
<dbReference type="Pfam" id="PF00266">
    <property type="entry name" value="Aminotran_5"/>
    <property type="match status" value="2"/>
</dbReference>
<feature type="domain" description="Aminotransferase class V" evidence="3">
    <location>
        <begin position="381"/>
        <end position="475"/>
    </location>
</feature>